<dbReference type="Proteomes" id="UP001487740">
    <property type="component" value="Unassembled WGS sequence"/>
</dbReference>
<feature type="chain" id="PRO_5043979428" description="Glucose-methanol-choline oxidoreductase N-terminal domain-containing protein" evidence="8">
    <location>
        <begin position="31"/>
        <end position="626"/>
    </location>
</feature>
<feature type="compositionally biased region" description="Polar residues" evidence="7">
    <location>
        <begin position="616"/>
        <end position="626"/>
    </location>
</feature>
<evidence type="ECO:0000256" key="8">
    <source>
        <dbReference type="SAM" id="SignalP"/>
    </source>
</evidence>
<dbReference type="Pfam" id="PF05199">
    <property type="entry name" value="GMC_oxred_C"/>
    <property type="match status" value="1"/>
</dbReference>
<feature type="binding site" evidence="5">
    <location>
        <position position="260"/>
    </location>
    <ligand>
        <name>FAD</name>
        <dbReference type="ChEBI" id="CHEBI:57692"/>
    </ligand>
</feature>
<comment type="similarity">
    <text evidence="2 6">Belongs to the GMC oxidoreductase family.</text>
</comment>
<dbReference type="EMBL" id="JARAKH010000013">
    <property type="protein sequence ID" value="KAK8397549.1"/>
    <property type="molecule type" value="Genomic_DNA"/>
</dbReference>
<feature type="signal peptide" evidence="8">
    <location>
        <begin position="1"/>
        <end position="30"/>
    </location>
</feature>
<reference evidence="11 12" key="1">
    <citation type="submission" date="2023-03" db="EMBL/GenBank/DDBJ databases">
        <title>High-quality genome of Scylla paramamosain provides insights in environmental adaptation.</title>
        <authorList>
            <person name="Zhang L."/>
        </authorList>
    </citation>
    <scope>NUCLEOTIDE SEQUENCE [LARGE SCALE GENOMIC DNA]</scope>
    <source>
        <strain evidence="11">LZ_2023a</strain>
        <tissue evidence="11">Muscle</tissue>
    </source>
</reference>
<evidence type="ECO:0000313" key="11">
    <source>
        <dbReference type="EMBL" id="KAK8397549.1"/>
    </source>
</evidence>
<dbReference type="PANTHER" id="PTHR11552">
    <property type="entry name" value="GLUCOSE-METHANOL-CHOLINE GMC OXIDOREDUCTASE"/>
    <property type="match status" value="1"/>
</dbReference>
<evidence type="ECO:0000256" key="6">
    <source>
        <dbReference type="RuleBase" id="RU003968"/>
    </source>
</evidence>
<dbReference type="InterPro" id="IPR036188">
    <property type="entry name" value="FAD/NAD-bd_sf"/>
</dbReference>
<dbReference type="InterPro" id="IPR012132">
    <property type="entry name" value="GMC_OxRdtase"/>
</dbReference>
<keyword evidence="4 5" id="KW-0274">FAD</keyword>
<evidence type="ECO:0000256" key="5">
    <source>
        <dbReference type="PIRSR" id="PIRSR000137-2"/>
    </source>
</evidence>
<organism evidence="11 12">
    <name type="scientific">Scylla paramamosain</name>
    <name type="common">Mud crab</name>
    <dbReference type="NCBI Taxonomy" id="85552"/>
    <lineage>
        <taxon>Eukaryota</taxon>
        <taxon>Metazoa</taxon>
        <taxon>Ecdysozoa</taxon>
        <taxon>Arthropoda</taxon>
        <taxon>Crustacea</taxon>
        <taxon>Multicrustacea</taxon>
        <taxon>Malacostraca</taxon>
        <taxon>Eumalacostraca</taxon>
        <taxon>Eucarida</taxon>
        <taxon>Decapoda</taxon>
        <taxon>Pleocyemata</taxon>
        <taxon>Brachyura</taxon>
        <taxon>Eubrachyura</taxon>
        <taxon>Portunoidea</taxon>
        <taxon>Portunidae</taxon>
        <taxon>Portuninae</taxon>
        <taxon>Scylla</taxon>
    </lineage>
</organism>
<proteinExistence type="inferred from homology"/>
<dbReference type="GO" id="GO:0050660">
    <property type="term" value="F:flavin adenine dinucleotide binding"/>
    <property type="evidence" value="ECO:0007669"/>
    <property type="project" value="InterPro"/>
</dbReference>
<protein>
    <recommendedName>
        <fullName evidence="9 10">Glucose-methanol-choline oxidoreductase N-terminal domain-containing protein</fullName>
    </recommendedName>
</protein>
<evidence type="ECO:0000256" key="2">
    <source>
        <dbReference type="ARBA" id="ARBA00010790"/>
    </source>
</evidence>
<dbReference type="SUPFAM" id="SSF54373">
    <property type="entry name" value="FAD-linked reductases, C-terminal domain"/>
    <property type="match status" value="1"/>
</dbReference>
<dbReference type="AlphaFoldDB" id="A0AAW0UBR4"/>
<evidence type="ECO:0000256" key="4">
    <source>
        <dbReference type="ARBA" id="ARBA00022827"/>
    </source>
</evidence>
<feature type="domain" description="Glucose-methanol-choline oxidoreductase N-terminal" evidence="9">
    <location>
        <begin position="120"/>
        <end position="143"/>
    </location>
</feature>
<gene>
    <name evidence="11" type="ORF">O3P69_004366</name>
</gene>
<evidence type="ECO:0000256" key="7">
    <source>
        <dbReference type="SAM" id="MobiDB-lite"/>
    </source>
</evidence>
<dbReference type="PROSITE" id="PS00623">
    <property type="entry name" value="GMC_OXRED_1"/>
    <property type="match status" value="1"/>
</dbReference>
<evidence type="ECO:0000256" key="1">
    <source>
        <dbReference type="ARBA" id="ARBA00001974"/>
    </source>
</evidence>
<comment type="caution">
    <text evidence="11">The sequence shown here is derived from an EMBL/GenBank/DDBJ whole genome shotgun (WGS) entry which is preliminary data.</text>
</comment>
<dbReference type="PANTHER" id="PTHR11552:SF147">
    <property type="entry name" value="CHOLINE DEHYDROGENASE, MITOCHONDRIAL"/>
    <property type="match status" value="1"/>
</dbReference>
<keyword evidence="12" id="KW-1185">Reference proteome</keyword>
<feature type="region of interest" description="Disordered" evidence="7">
    <location>
        <begin position="600"/>
        <end position="626"/>
    </location>
</feature>
<name>A0AAW0UBR4_SCYPA</name>
<dbReference type="Gene3D" id="3.30.560.10">
    <property type="entry name" value="Glucose Oxidase, domain 3"/>
    <property type="match status" value="1"/>
</dbReference>
<feature type="domain" description="Glucose-methanol-choline oxidoreductase N-terminal" evidence="10">
    <location>
        <begin position="296"/>
        <end position="310"/>
    </location>
</feature>
<dbReference type="PROSITE" id="PS00624">
    <property type="entry name" value="GMC_OXRED_2"/>
    <property type="match status" value="1"/>
</dbReference>
<dbReference type="InterPro" id="IPR007867">
    <property type="entry name" value="GMC_OxRtase_C"/>
</dbReference>
<dbReference type="Pfam" id="PF00732">
    <property type="entry name" value="GMC_oxred_N"/>
    <property type="match status" value="1"/>
</dbReference>
<dbReference type="Gene3D" id="3.50.50.60">
    <property type="entry name" value="FAD/NAD(P)-binding domain"/>
    <property type="match status" value="1"/>
</dbReference>
<evidence type="ECO:0000259" key="9">
    <source>
        <dbReference type="PROSITE" id="PS00623"/>
    </source>
</evidence>
<keyword evidence="8" id="KW-0732">Signal</keyword>
<evidence type="ECO:0000256" key="3">
    <source>
        <dbReference type="ARBA" id="ARBA00022630"/>
    </source>
</evidence>
<dbReference type="PIRSF" id="PIRSF000137">
    <property type="entry name" value="Alcohol_oxidase"/>
    <property type="match status" value="1"/>
</dbReference>
<accession>A0AAW0UBR4</accession>
<sequence>MTLTSEAVRQVPVVLLRLLVVVLVRETAHPRYQSTEHLLPQYDFIIVGGGSAGCVMAARLSEISHWKILLIEAGGTPPPESYIPALNFLLFQGDADWKFHAAPQQGALLAYESMLPYPRGRGIGGSSTINSMIYVRGNRRDFDNWEAMGNQGWSFDHVHRYFLKLEGYRETSNHTGKYYGRDGPQALEGKRWSSPAAHAFLRAGEQLGYSIIDPNGPEQIGFSLIDLTGRDGMRWSAAEGYLRPALSNRPNLHVVMNAHVAKIHFNEDNRAVAVTYLQDNKERRVAATREVVLSAGAIGTPHLLLLSGVGPAEHLAHHHIPVVRDLPGVGQNLQDHPAVAGLIWTTNKHSSFSPLRLLNPVHLHRYVQDRQGPFTTPVGTEGNAWFPSETGDPGWPDIQLAFVSTTPAIDFGLTSRQGLGFREEVYLDYFSEVFGQEGFSLAPFLTRPRSRGSVTLASHHPMHMPHINLNFLSHPQDVTDLVKGIRHALEVGGTPALQEHGATFNKRLLRACAAHGGHTQKYWECFVRHMATTSYHASGTCKMGPSHDSLSVVDHRLRVRGVAGLRVVDASVMPLIVSVNTNAATLMIAERAADFIKEEWRSRRRRSPAKGAPARNKSQGLSSDSR</sequence>
<dbReference type="SUPFAM" id="SSF51905">
    <property type="entry name" value="FAD/NAD(P)-binding domain"/>
    <property type="match status" value="1"/>
</dbReference>
<keyword evidence="3 6" id="KW-0285">Flavoprotein</keyword>
<comment type="cofactor">
    <cofactor evidence="1 5">
        <name>FAD</name>
        <dbReference type="ChEBI" id="CHEBI:57692"/>
    </cofactor>
</comment>
<dbReference type="InterPro" id="IPR000172">
    <property type="entry name" value="GMC_OxRdtase_N"/>
</dbReference>
<evidence type="ECO:0000259" key="10">
    <source>
        <dbReference type="PROSITE" id="PS00624"/>
    </source>
</evidence>
<evidence type="ECO:0000313" key="12">
    <source>
        <dbReference type="Proteomes" id="UP001487740"/>
    </source>
</evidence>
<dbReference type="GO" id="GO:0016614">
    <property type="term" value="F:oxidoreductase activity, acting on CH-OH group of donors"/>
    <property type="evidence" value="ECO:0007669"/>
    <property type="project" value="InterPro"/>
</dbReference>